<accession>A0ABV7FS82</accession>
<evidence type="ECO:0000256" key="2">
    <source>
        <dbReference type="ARBA" id="ARBA00022692"/>
    </source>
</evidence>
<keyword evidence="4 5" id="KW-0472">Membrane</keyword>
<dbReference type="EMBL" id="JBHRSW010000014">
    <property type="protein sequence ID" value="MFC3121702.1"/>
    <property type="molecule type" value="Genomic_DNA"/>
</dbReference>
<feature type="transmembrane region" description="Helical" evidence="5">
    <location>
        <begin position="93"/>
        <end position="122"/>
    </location>
</feature>
<protein>
    <submittedName>
        <fullName evidence="7">Mechanosensitive ion channel family protein</fullName>
    </submittedName>
</protein>
<feature type="domain" description="Mechanosensitive ion channel MscS" evidence="6">
    <location>
        <begin position="116"/>
        <end position="184"/>
    </location>
</feature>
<dbReference type="SUPFAM" id="SSF50182">
    <property type="entry name" value="Sm-like ribonucleoproteins"/>
    <property type="match status" value="1"/>
</dbReference>
<organism evidence="7 8">
    <name type="scientific">Agaribacter flavus</name>
    <dbReference type="NCBI Taxonomy" id="1902781"/>
    <lineage>
        <taxon>Bacteria</taxon>
        <taxon>Pseudomonadati</taxon>
        <taxon>Pseudomonadota</taxon>
        <taxon>Gammaproteobacteria</taxon>
        <taxon>Alteromonadales</taxon>
        <taxon>Alteromonadaceae</taxon>
        <taxon>Agaribacter</taxon>
    </lineage>
</organism>
<evidence type="ECO:0000256" key="3">
    <source>
        <dbReference type="ARBA" id="ARBA00022989"/>
    </source>
</evidence>
<dbReference type="Proteomes" id="UP001595478">
    <property type="component" value="Unassembled WGS sequence"/>
</dbReference>
<dbReference type="PANTHER" id="PTHR30566:SF5">
    <property type="entry name" value="MECHANOSENSITIVE ION CHANNEL PROTEIN 1, MITOCHONDRIAL-RELATED"/>
    <property type="match status" value="1"/>
</dbReference>
<gene>
    <name evidence="7" type="ORF">ACFOHL_08715</name>
</gene>
<evidence type="ECO:0000313" key="7">
    <source>
        <dbReference type="EMBL" id="MFC3121702.1"/>
    </source>
</evidence>
<name>A0ABV7FS82_9ALTE</name>
<comment type="caution">
    <text evidence="7">The sequence shown here is derived from an EMBL/GenBank/DDBJ whole genome shotgun (WGS) entry which is preliminary data.</text>
</comment>
<evidence type="ECO:0000256" key="5">
    <source>
        <dbReference type="SAM" id="Phobius"/>
    </source>
</evidence>
<dbReference type="Gene3D" id="2.30.30.60">
    <property type="match status" value="1"/>
</dbReference>
<comment type="subcellular location">
    <subcellularLocation>
        <location evidence="1">Membrane</location>
    </subcellularLocation>
</comment>
<feature type="transmembrane region" description="Helical" evidence="5">
    <location>
        <begin position="70"/>
        <end position="87"/>
    </location>
</feature>
<evidence type="ECO:0000256" key="1">
    <source>
        <dbReference type="ARBA" id="ARBA00004370"/>
    </source>
</evidence>
<reference evidence="8" key="1">
    <citation type="journal article" date="2019" name="Int. J. Syst. Evol. Microbiol.">
        <title>The Global Catalogue of Microorganisms (GCM) 10K type strain sequencing project: providing services to taxonomists for standard genome sequencing and annotation.</title>
        <authorList>
            <consortium name="The Broad Institute Genomics Platform"/>
            <consortium name="The Broad Institute Genome Sequencing Center for Infectious Disease"/>
            <person name="Wu L."/>
            <person name="Ma J."/>
        </authorList>
    </citation>
    <scope>NUCLEOTIDE SEQUENCE [LARGE SCALE GENOMIC DNA]</scope>
    <source>
        <strain evidence="8">KCTC 52473</strain>
    </source>
</reference>
<dbReference type="Pfam" id="PF00924">
    <property type="entry name" value="MS_channel_2nd"/>
    <property type="match status" value="1"/>
</dbReference>
<dbReference type="InterPro" id="IPR010920">
    <property type="entry name" value="LSM_dom_sf"/>
</dbReference>
<feature type="transmembrane region" description="Helical" evidence="5">
    <location>
        <begin position="31"/>
        <end position="49"/>
    </location>
</feature>
<dbReference type="PANTHER" id="PTHR30566">
    <property type="entry name" value="YNAI-RELATED MECHANOSENSITIVE ION CHANNEL"/>
    <property type="match status" value="1"/>
</dbReference>
<keyword evidence="2 5" id="KW-0812">Transmembrane</keyword>
<dbReference type="RefSeq" id="WP_376919837.1">
    <property type="nucleotide sequence ID" value="NZ_JBHRSW010000014.1"/>
</dbReference>
<evidence type="ECO:0000256" key="4">
    <source>
        <dbReference type="ARBA" id="ARBA00023136"/>
    </source>
</evidence>
<sequence>MQINLPDNVILPADLQMLTLGLFELVQQHKIVSSVLLLLFIAALRKAFVFALKQKSQKKGEDRRHQINNVNLLTTSIAIVLALVIWASEIQHFAISIAAFTVAIVLATRDFIQCLMGFFYYVTAKPFRVGEWVQFDGSTIGEVVRVGWTNTVLLEIHGDELEYTGKHLHVPNSKLVTHTTKNFNFLKRYKLHSFALTLEANIPIHAYLEHFTRIAETACDDFSDVALRYKGFIERQLDTEFISVEPTITLETNQFAKQVVSITVFCPTNEVATIQRAITTRILSLVHQIDPDKNAKGWGVNEQTFGV</sequence>
<dbReference type="InterPro" id="IPR006685">
    <property type="entry name" value="MscS_channel_2nd"/>
</dbReference>
<keyword evidence="3 5" id="KW-1133">Transmembrane helix</keyword>
<proteinExistence type="predicted"/>
<keyword evidence="8" id="KW-1185">Reference proteome</keyword>
<evidence type="ECO:0000259" key="6">
    <source>
        <dbReference type="Pfam" id="PF00924"/>
    </source>
</evidence>
<evidence type="ECO:0000313" key="8">
    <source>
        <dbReference type="Proteomes" id="UP001595478"/>
    </source>
</evidence>
<dbReference type="InterPro" id="IPR023408">
    <property type="entry name" value="MscS_beta-dom_sf"/>
</dbReference>